<name>A0A8S1Q941_9CILI</name>
<proteinExistence type="predicted"/>
<keyword evidence="3" id="KW-1185">Reference proteome</keyword>
<dbReference type="AlphaFoldDB" id="A0A8S1Q941"/>
<reference evidence="2" key="1">
    <citation type="submission" date="2021-01" db="EMBL/GenBank/DDBJ databases">
        <authorList>
            <consortium name="Genoscope - CEA"/>
            <person name="William W."/>
        </authorList>
    </citation>
    <scope>NUCLEOTIDE SEQUENCE</scope>
</reference>
<comment type="caution">
    <text evidence="2">The sequence shown here is derived from an EMBL/GenBank/DDBJ whole genome shotgun (WGS) entry which is preliminary data.</text>
</comment>
<organism evidence="2 3">
    <name type="scientific">Paramecium sonneborni</name>
    <dbReference type="NCBI Taxonomy" id="65129"/>
    <lineage>
        <taxon>Eukaryota</taxon>
        <taxon>Sar</taxon>
        <taxon>Alveolata</taxon>
        <taxon>Ciliophora</taxon>
        <taxon>Intramacronucleata</taxon>
        <taxon>Oligohymenophorea</taxon>
        <taxon>Peniculida</taxon>
        <taxon>Parameciidae</taxon>
        <taxon>Paramecium</taxon>
    </lineage>
</organism>
<accession>A0A8S1Q941</accession>
<dbReference type="EMBL" id="CAJJDN010000100">
    <property type="protein sequence ID" value="CAD8112183.1"/>
    <property type="molecule type" value="Genomic_DNA"/>
</dbReference>
<dbReference type="EMBL" id="CAJJDN010000100">
    <property type="protein sequence ID" value="CAD8112189.1"/>
    <property type="molecule type" value="Genomic_DNA"/>
</dbReference>
<evidence type="ECO:0000313" key="1">
    <source>
        <dbReference type="EMBL" id="CAD8112183.1"/>
    </source>
</evidence>
<gene>
    <name evidence="1" type="ORF">PSON_ATCC_30995.1.T1000067</name>
    <name evidence="2" type="ORF">PSON_ATCC_30995.1.T1000070</name>
</gene>
<evidence type="ECO:0000313" key="3">
    <source>
        <dbReference type="Proteomes" id="UP000692954"/>
    </source>
</evidence>
<evidence type="ECO:0000313" key="2">
    <source>
        <dbReference type="EMBL" id="CAD8112189.1"/>
    </source>
</evidence>
<dbReference type="Proteomes" id="UP000692954">
    <property type="component" value="Unassembled WGS sequence"/>
</dbReference>
<sequence>MFQSIELFKELIKSAVVYRYMKPANFLNNMSTVKIADYRFAKYVGYYSSSLLNLVLKILPIKHLKFQKILLQHQM</sequence>
<protein>
    <submittedName>
        <fullName evidence="2">Uncharacterized protein</fullName>
    </submittedName>
</protein>